<feature type="region of interest" description="Disordered" evidence="1">
    <location>
        <begin position="1"/>
        <end position="26"/>
    </location>
</feature>
<proteinExistence type="predicted"/>
<organism evidence="2 3">
    <name type="scientific">Araneus ventricosus</name>
    <name type="common">Orbweaver spider</name>
    <name type="synonym">Epeira ventricosa</name>
    <dbReference type="NCBI Taxonomy" id="182803"/>
    <lineage>
        <taxon>Eukaryota</taxon>
        <taxon>Metazoa</taxon>
        <taxon>Ecdysozoa</taxon>
        <taxon>Arthropoda</taxon>
        <taxon>Chelicerata</taxon>
        <taxon>Arachnida</taxon>
        <taxon>Araneae</taxon>
        <taxon>Araneomorphae</taxon>
        <taxon>Entelegynae</taxon>
        <taxon>Araneoidea</taxon>
        <taxon>Araneidae</taxon>
        <taxon>Araneus</taxon>
    </lineage>
</organism>
<dbReference type="Proteomes" id="UP000499080">
    <property type="component" value="Unassembled WGS sequence"/>
</dbReference>
<keyword evidence="3" id="KW-1185">Reference proteome</keyword>
<evidence type="ECO:0000313" key="3">
    <source>
        <dbReference type="Proteomes" id="UP000499080"/>
    </source>
</evidence>
<comment type="caution">
    <text evidence="2">The sequence shown here is derived from an EMBL/GenBank/DDBJ whole genome shotgun (WGS) entry which is preliminary data.</text>
</comment>
<name>A0A4Y2BCW0_ARAVE</name>
<evidence type="ECO:0000256" key="1">
    <source>
        <dbReference type="SAM" id="MobiDB-lite"/>
    </source>
</evidence>
<sequence>MTDGTPALDTNSAQLPPLRLDSKIGGSRVRDPISRKTLNHSRVKRLLFCVLWTFPEDMQAQVSSSSSNLG</sequence>
<reference evidence="2 3" key="1">
    <citation type="journal article" date="2019" name="Sci. Rep.">
        <title>Orb-weaving spider Araneus ventricosus genome elucidates the spidroin gene catalogue.</title>
        <authorList>
            <person name="Kono N."/>
            <person name="Nakamura H."/>
            <person name="Ohtoshi R."/>
            <person name="Moran D.A.P."/>
            <person name="Shinohara A."/>
            <person name="Yoshida Y."/>
            <person name="Fujiwara M."/>
            <person name="Mori M."/>
            <person name="Tomita M."/>
            <person name="Arakawa K."/>
        </authorList>
    </citation>
    <scope>NUCLEOTIDE SEQUENCE [LARGE SCALE GENOMIC DNA]</scope>
</reference>
<protein>
    <submittedName>
        <fullName evidence="2">Uncharacterized protein</fullName>
    </submittedName>
</protein>
<accession>A0A4Y2BCW0</accession>
<evidence type="ECO:0000313" key="2">
    <source>
        <dbReference type="EMBL" id="GBL89878.1"/>
    </source>
</evidence>
<dbReference type="EMBL" id="BGPR01000067">
    <property type="protein sequence ID" value="GBL89878.1"/>
    <property type="molecule type" value="Genomic_DNA"/>
</dbReference>
<dbReference type="AlphaFoldDB" id="A0A4Y2BCW0"/>
<gene>
    <name evidence="2" type="ORF">AVEN_179643_1</name>
</gene>